<organism evidence="2">
    <name type="scientific">Grammatophora oceanica</name>
    <dbReference type="NCBI Taxonomy" id="210454"/>
    <lineage>
        <taxon>Eukaryota</taxon>
        <taxon>Sar</taxon>
        <taxon>Stramenopiles</taxon>
        <taxon>Ochrophyta</taxon>
        <taxon>Bacillariophyta</taxon>
        <taxon>Fragilariophyceae</taxon>
        <taxon>Fragilariophycidae</taxon>
        <taxon>Rhabdonematales</taxon>
        <taxon>Grammatophoraceae</taxon>
        <taxon>Grammatophora</taxon>
    </lineage>
</organism>
<dbReference type="Gene3D" id="3.80.10.10">
    <property type="entry name" value="Ribonuclease Inhibitor"/>
    <property type="match status" value="6"/>
</dbReference>
<dbReference type="SUPFAM" id="SSF52047">
    <property type="entry name" value="RNI-like"/>
    <property type="match status" value="3"/>
</dbReference>
<reference evidence="2" key="1">
    <citation type="submission" date="2021-01" db="EMBL/GenBank/DDBJ databases">
        <authorList>
            <person name="Corre E."/>
            <person name="Pelletier E."/>
            <person name="Niang G."/>
            <person name="Scheremetjew M."/>
            <person name="Finn R."/>
            <person name="Kale V."/>
            <person name="Holt S."/>
            <person name="Cochrane G."/>
            <person name="Meng A."/>
            <person name="Brown T."/>
            <person name="Cohen L."/>
        </authorList>
    </citation>
    <scope>NUCLEOTIDE SEQUENCE</scope>
    <source>
        <strain evidence="2">CCMP 410</strain>
    </source>
</reference>
<dbReference type="PANTHER" id="PTHR24114:SF2">
    <property type="entry name" value="F-BOX DOMAIN-CONTAINING PROTEIN-RELATED"/>
    <property type="match status" value="1"/>
</dbReference>
<gene>
    <name evidence="2" type="ORF">GOCE00092_LOCUS12035</name>
</gene>
<feature type="region of interest" description="Disordered" evidence="1">
    <location>
        <begin position="54"/>
        <end position="110"/>
    </location>
</feature>
<proteinExistence type="predicted"/>
<dbReference type="PANTHER" id="PTHR24114">
    <property type="entry name" value="LEUCINE RICH REPEAT FAMILY PROTEIN"/>
    <property type="match status" value="1"/>
</dbReference>
<accession>A0A7S1Y5N2</accession>
<sequence>MSSFSYFRCNGCYDTTVSQEEKIIVLDPSAVKKPVFGASYGDIDDIIARFRSKSGSETPTHNISTASTTPTSNEEKTQGGSGDIRDATGTWTVQDDATAEPEEASYETIPEHMYTRRLKANDPNLTIFRVKRSEVYGDIAEFASALENNTVLQHLALDSWFLDDYQIDFVANALVSHPTLEVIDLSDNHIGSKGLASILRLFRHFNVIKKLHLSNNQIGDVGAALLAEELQNNTTLQEISLSGNGIGDEGVAAILNTLEHSKTSVVFLEIDYSQVSDREYVEDRLNRLLMLNRKHVVLPDVAKNIRLLETGYEGPNSPKKMSTGCRGMGESSAKAMATSLRKCTWLCTLDLTNQNTIGDEGAIAFANALKENSTLQELFLGGNLITDRGAQAFVDLLVDANCTLQIIDLTDNNVSQDVLEKMNVLLARNRNGSPMGQVAGLFMRLNSNDPALKHLYVNDKEIGNKASKRLAEALSKNTYVTTIDISSNNIGDIGAISFGEMLRENTTLQSLNLKNNYITSSGGQSILTALHHNSTVTELELGDGVLGEMEQLQLEILLARNRAGQEMDSLAHYTQRLSENDPTLTAINLDQAGDDGLKMLSGALLQNTVLTELFLTSNDITDKGVKHLAVALEMNKTVREVSLYGNSITDCGAMMLLYVMQTNKTVTFLDLRKNEEVSEDLLEKLDLLTKQNRMNHTVQKLAVSNAVARLQANDPSLTDVSLNYEYLGDEGAMIYAGALKENTYLANLNLSHASIGDSGAQILASAVHNHPTLTCLSLAWNDFTRIGVTAVALALRKNKVINELDLSGCRGEDAGATALLELLLYNKNICKLSYDETGVPDCTIANIDQLLKRNSKFNTSFLT</sequence>
<protein>
    <submittedName>
        <fullName evidence="2">Uncharacterized protein</fullName>
    </submittedName>
</protein>
<dbReference type="AlphaFoldDB" id="A0A7S1Y5N2"/>
<feature type="compositionally biased region" description="Polar residues" evidence="1">
    <location>
        <begin position="54"/>
        <end position="72"/>
    </location>
</feature>
<dbReference type="InterPro" id="IPR052394">
    <property type="entry name" value="LRR-containing"/>
</dbReference>
<dbReference type="Pfam" id="PF13516">
    <property type="entry name" value="LRR_6"/>
    <property type="match status" value="10"/>
</dbReference>
<dbReference type="SMART" id="SM00368">
    <property type="entry name" value="LRR_RI"/>
    <property type="match status" value="14"/>
</dbReference>
<dbReference type="EMBL" id="HBGK01023287">
    <property type="protein sequence ID" value="CAD9283123.1"/>
    <property type="molecule type" value="Transcribed_RNA"/>
</dbReference>
<name>A0A7S1Y5N2_9STRA</name>
<dbReference type="InterPro" id="IPR001611">
    <property type="entry name" value="Leu-rich_rpt"/>
</dbReference>
<evidence type="ECO:0000256" key="1">
    <source>
        <dbReference type="SAM" id="MobiDB-lite"/>
    </source>
</evidence>
<evidence type="ECO:0000313" key="2">
    <source>
        <dbReference type="EMBL" id="CAD9283123.1"/>
    </source>
</evidence>
<dbReference type="InterPro" id="IPR032675">
    <property type="entry name" value="LRR_dom_sf"/>
</dbReference>